<reference evidence="5 6" key="1">
    <citation type="submission" date="2018-11" db="EMBL/GenBank/DDBJ databases">
        <title>Genome sequencing and analysis.</title>
        <authorList>
            <person name="Huang Y.-T."/>
        </authorList>
    </citation>
    <scope>NUCLEOTIDE SEQUENCE [LARGE SCALE GENOMIC DNA]</scope>
    <source>
        <strain evidence="5 6">SHIN</strain>
        <plasmid evidence="5">p1</plasmid>
    </source>
</reference>
<evidence type="ECO:0000256" key="1">
    <source>
        <dbReference type="ARBA" id="ARBA00010873"/>
    </source>
</evidence>
<proteinExistence type="inferred from homology"/>
<keyword evidence="5" id="KW-0614">Plasmid</keyword>
<evidence type="ECO:0000259" key="4">
    <source>
        <dbReference type="Pfam" id="PF03389"/>
    </source>
</evidence>
<dbReference type="AlphaFoldDB" id="A0A7Y3TC03"/>
<keyword evidence="2" id="KW-0184">Conjugation</keyword>
<dbReference type="Gene3D" id="3.30.930.30">
    <property type="match status" value="1"/>
</dbReference>
<comment type="caution">
    <text evidence="5">The sequence shown here is derived from an EMBL/GenBank/DDBJ whole genome shotgun (WGS) entry which is preliminary data.</text>
</comment>
<evidence type="ECO:0000256" key="3">
    <source>
        <dbReference type="SAM" id="Phobius"/>
    </source>
</evidence>
<dbReference type="Proteomes" id="UP000526233">
    <property type="component" value="Unassembled WGS sequence"/>
</dbReference>
<gene>
    <name evidence="5" type="ORF">EHE22_26270</name>
</gene>
<dbReference type="EMBL" id="PKQI01000006">
    <property type="protein sequence ID" value="NNV23870.1"/>
    <property type="molecule type" value="Genomic_DNA"/>
</dbReference>
<evidence type="ECO:0000313" key="5">
    <source>
        <dbReference type="EMBL" id="NNV23870.1"/>
    </source>
</evidence>
<keyword evidence="3" id="KW-0812">Transmembrane</keyword>
<feature type="domain" description="MobA/MobL protein" evidence="4">
    <location>
        <begin position="14"/>
        <end position="64"/>
    </location>
</feature>
<sequence>MQYSLFGISKLDLPGIREAWANVQNHHLAMHGHDVRVDHRSYEEQGIALVPTTHIGVGANAIAAKGGQSDRIERNSEIQSINRQAVLDNPEIILDKITAQKSVFNDRDIAREVFKYSDNRADYQSVILRIGASDNLIALAALFMILFRIKRLRLQLIPRGLSSKTNTAFLRTPRSFTGKTRSMFLKSAFRLQLIRLRKTRAFLFRTNRRRLFGTLRKPKVLQRLLATRVLVSQQ</sequence>
<dbReference type="Pfam" id="PF03389">
    <property type="entry name" value="MobA_MobL"/>
    <property type="match status" value="1"/>
</dbReference>
<feature type="transmembrane region" description="Helical" evidence="3">
    <location>
        <begin position="126"/>
        <end position="147"/>
    </location>
</feature>
<dbReference type="InterPro" id="IPR005053">
    <property type="entry name" value="MobA_MobL"/>
</dbReference>
<keyword evidence="3" id="KW-0472">Membrane</keyword>
<dbReference type="RefSeq" id="WP_322112058.1">
    <property type="nucleotide sequence ID" value="NZ_PKQI01000006.1"/>
</dbReference>
<comment type="similarity">
    <text evidence="1">Belongs to the MobA/MobL family.</text>
</comment>
<name>A0A7Y3TC03_9HYPH</name>
<keyword evidence="3" id="KW-1133">Transmembrane helix</keyword>
<geneLocation type="plasmid" evidence="5">
    <name>p1</name>
</geneLocation>
<accession>A0A7Y3TC03</accession>
<protein>
    <recommendedName>
        <fullName evidence="4">MobA/MobL protein domain-containing protein</fullName>
    </recommendedName>
</protein>
<evidence type="ECO:0000256" key="2">
    <source>
        <dbReference type="ARBA" id="ARBA00022971"/>
    </source>
</evidence>
<evidence type="ECO:0000313" key="6">
    <source>
        <dbReference type="Proteomes" id="UP000526233"/>
    </source>
</evidence>
<organism evidence="5 6">
    <name type="scientific">Brucella pseudogrignonensis</name>
    <dbReference type="NCBI Taxonomy" id="419475"/>
    <lineage>
        <taxon>Bacteria</taxon>
        <taxon>Pseudomonadati</taxon>
        <taxon>Pseudomonadota</taxon>
        <taxon>Alphaproteobacteria</taxon>
        <taxon>Hyphomicrobiales</taxon>
        <taxon>Brucellaceae</taxon>
        <taxon>Brucella/Ochrobactrum group</taxon>
        <taxon>Brucella</taxon>
    </lineage>
</organism>